<evidence type="ECO:0000256" key="2">
    <source>
        <dbReference type="ARBA" id="ARBA00022515"/>
    </source>
</evidence>
<dbReference type="Pfam" id="PF03796">
    <property type="entry name" value="DnaB_C"/>
    <property type="match status" value="1"/>
</dbReference>
<dbReference type="SUPFAM" id="SSF48024">
    <property type="entry name" value="N-terminal domain of DnaB helicase"/>
    <property type="match status" value="1"/>
</dbReference>
<keyword evidence="5" id="KW-0378">Hydrolase</keyword>
<proteinExistence type="inferred from homology"/>
<evidence type="ECO:0000256" key="1">
    <source>
        <dbReference type="ARBA" id="ARBA00008428"/>
    </source>
</evidence>
<dbReference type="SUPFAM" id="SSF52540">
    <property type="entry name" value="P-loop containing nucleoside triphosphate hydrolases"/>
    <property type="match status" value="1"/>
</dbReference>
<dbReference type="Pfam" id="PF00772">
    <property type="entry name" value="DnaB"/>
    <property type="match status" value="1"/>
</dbReference>
<evidence type="ECO:0000256" key="7">
    <source>
        <dbReference type="ARBA" id="ARBA00022840"/>
    </source>
</evidence>
<dbReference type="PROSITE" id="PS51199">
    <property type="entry name" value="SF4_HELICASE"/>
    <property type="match status" value="1"/>
</dbReference>
<dbReference type="InterPro" id="IPR007693">
    <property type="entry name" value="DNA_helicase_DnaB-like_N"/>
</dbReference>
<dbReference type="GO" id="GO:0003677">
    <property type="term" value="F:DNA binding"/>
    <property type="evidence" value="ECO:0007669"/>
    <property type="project" value="UniProtKB-KW"/>
</dbReference>
<dbReference type="InterPro" id="IPR027417">
    <property type="entry name" value="P-loop_NTPase"/>
</dbReference>
<comment type="catalytic activity">
    <reaction evidence="11">
        <text>ATP + H2O = ADP + phosphate + H(+)</text>
        <dbReference type="Rhea" id="RHEA:13065"/>
        <dbReference type="ChEBI" id="CHEBI:15377"/>
        <dbReference type="ChEBI" id="CHEBI:15378"/>
        <dbReference type="ChEBI" id="CHEBI:30616"/>
        <dbReference type="ChEBI" id="CHEBI:43474"/>
        <dbReference type="ChEBI" id="CHEBI:456216"/>
        <dbReference type="EC" id="5.6.2.3"/>
    </reaction>
</comment>
<dbReference type="Gene3D" id="3.40.50.300">
    <property type="entry name" value="P-loop containing nucleotide triphosphate hydrolases"/>
    <property type="match status" value="1"/>
</dbReference>
<evidence type="ECO:0000256" key="12">
    <source>
        <dbReference type="SAM" id="MobiDB-lite"/>
    </source>
</evidence>
<dbReference type="EC" id="5.6.2.3" evidence="10"/>
<reference evidence="15" key="1">
    <citation type="submission" date="2015-11" db="EMBL/GenBank/DDBJ databases">
        <title>Complete genome sequence of a polyethylene-glycol degrader Sphingopyxis macrogoltabida 203N (NBRC 111659).</title>
        <authorList>
            <person name="Yoshiyuki O."/>
            <person name="Shouta N."/>
            <person name="Nagata Y."/>
            <person name="Numata M."/>
            <person name="Tsuchikane K."/>
            <person name="Hosoyama A."/>
            <person name="Yamazoe A."/>
            <person name="Tsuda M."/>
            <person name="Fujita N."/>
            <person name="Kawai F."/>
        </authorList>
    </citation>
    <scope>NUCLEOTIDE SEQUENCE [LARGE SCALE GENOMIC DNA]</scope>
    <source>
        <strain evidence="15">203N</strain>
    </source>
</reference>
<dbReference type="PANTHER" id="PTHR30153">
    <property type="entry name" value="REPLICATIVE DNA HELICASE DNAB"/>
    <property type="match status" value="1"/>
</dbReference>
<evidence type="ECO:0000256" key="8">
    <source>
        <dbReference type="ARBA" id="ARBA00023125"/>
    </source>
</evidence>
<keyword evidence="7" id="KW-0067">ATP-binding</keyword>
<dbReference type="GO" id="GO:0043139">
    <property type="term" value="F:5'-3' DNA helicase activity"/>
    <property type="evidence" value="ECO:0007669"/>
    <property type="project" value="UniProtKB-EC"/>
</dbReference>
<keyword evidence="9" id="KW-0413">Isomerase</keyword>
<dbReference type="Gene3D" id="1.10.860.10">
    <property type="entry name" value="DNAb Helicase, Chain A"/>
    <property type="match status" value="1"/>
</dbReference>
<dbReference type="GO" id="GO:0005829">
    <property type="term" value="C:cytosol"/>
    <property type="evidence" value="ECO:0007669"/>
    <property type="project" value="TreeGrafter"/>
</dbReference>
<evidence type="ECO:0000256" key="9">
    <source>
        <dbReference type="ARBA" id="ARBA00023235"/>
    </source>
</evidence>
<dbReference type="AlphaFoldDB" id="A0AAC9AXH8"/>
<dbReference type="GO" id="GO:0005524">
    <property type="term" value="F:ATP binding"/>
    <property type="evidence" value="ECO:0007669"/>
    <property type="project" value="UniProtKB-KW"/>
</dbReference>
<sequence>MNEIKLPYNIEAEAAFLGALLIDNRLADEIPVPLGADHFYEPLHGRIFTQTVNDIAAGKTVTGVTLKPYFEADEAMKAVGGVGYLAQLTGSGAGIIGFRSFAQQIFDLAVMRELVAVGREIVDRALDTSESIDPRALVDDAEQRLGSITGADHGDKQAYSAAECVDEVMAEWDRPAAGVRCGCIPELDEAIGKIKPTEFILGAGRPGSGKTALAISYGNGVARKALDPNDSDGGGVLFFSHEMSALQVGGRLITDTAAYSYPLLYQRVESGELDEDERKRVRAIRDELRKVPFQIVPIGTLTVVEMRRRVRRWKRIFEKRGVPLRLVIVDYLQLMSGSKKSRDENRQAEISEISRGLKQLAMSEDVGVFALSQLSRAVENRDPPKPQPKDLRESGSLEQDADKIILLYSEYTYHLQKQPQRGSKDFLNAIIDWQADCDALKDKIEFIIGKRRNGAYGMSITARFLREYQAMRGAPRG</sequence>
<feature type="region of interest" description="Disordered" evidence="12">
    <location>
        <begin position="377"/>
        <end position="396"/>
    </location>
</feature>
<dbReference type="PANTHER" id="PTHR30153:SF2">
    <property type="entry name" value="REPLICATIVE DNA HELICASE"/>
    <property type="match status" value="1"/>
</dbReference>
<accession>A0AAC9AXH8</accession>
<dbReference type="GO" id="GO:0016787">
    <property type="term" value="F:hydrolase activity"/>
    <property type="evidence" value="ECO:0007669"/>
    <property type="project" value="UniProtKB-KW"/>
</dbReference>
<feature type="compositionally biased region" description="Basic and acidic residues" evidence="12">
    <location>
        <begin position="378"/>
        <end position="396"/>
    </location>
</feature>
<dbReference type="InterPro" id="IPR036185">
    <property type="entry name" value="DNA_heli_DnaB-like_N_sf"/>
</dbReference>
<organism evidence="14 15">
    <name type="scientific">Sphingopyxis macrogoltabida</name>
    <name type="common">Sphingomonas macrogoltabidus</name>
    <dbReference type="NCBI Taxonomy" id="33050"/>
    <lineage>
        <taxon>Bacteria</taxon>
        <taxon>Pseudomonadati</taxon>
        <taxon>Pseudomonadota</taxon>
        <taxon>Alphaproteobacteria</taxon>
        <taxon>Sphingomonadales</taxon>
        <taxon>Sphingomonadaceae</taxon>
        <taxon>Sphingopyxis</taxon>
    </lineage>
</organism>
<dbReference type="KEGG" id="smaz:LH19_20920"/>
<evidence type="ECO:0000256" key="4">
    <source>
        <dbReference type="ARBA" id="ARBA00022741"/>
    </source>
</evidence>
<keyword evidence="8" id="KW-0238">DNA-binding</keyword>
<evidence type="ECO:0000313" key="14">
    <source>
        <dbReference type="EMBL" id="AMU91594.1"/>
    </source>
</evidence>
<keyword evidence="3" id="KW-0235">DNA replication</keyword>
<reference evidence="14 15" key="2">
    <citation type="journal article" date="2016" name="Genome Announc.">
        <title>Complete Genome Sequence of Sphingopyxis macrogoltabida Strain 203N (NBRC 111659), a Polyethylene Glycol Degrader.</title>
        <authorList>
            <person name="Ohtsubo Y."/>
            <person name="Nonoyama S."/>
            <person name="Nagata Y."/>
            <person name="Numata M."/>
            <person name="Tsuchikane K."/>
            <person name="Hosoyama A."/>
            <person name="Yamazoe A."/>
            <person name="Tsuda M."/>
            <person name="Fujita N."/>
            <person name="Kawai F."/>
        </authorList>
    </citation>
    <scope>NUCLEOTIDE SEQUENCE [LARGE SCALE GENOMIC DNA]</scope>
    <source>
        <strain evidence="14 15">203N</strain>
    </source>
</reference>
<keyword evidence="15" id="KW-1185">Reference proteome</keyword>
<dbReference type="Proteomes" id="UP000076088">
    <property type="component" value="Chromosome"/>
</dbReference>
<dbReference type="GO" id="GO:0006269">
    <property type="term" value="P:DNA replication, synthesis of primer"/>
    <property type="evidence" value="ECO:0007669"/>
    <property type="project" value="UniProtKB-KW"/>
</dbReference>
<evidence type="ECO:0000256" key="10">
    <source>
        <dbReference type="ARBA" id="ARBA00044969"/>
    </source>
</evidence>
<gene>
    <name evidence="14" type="ORF">ATM17_21500</name>
</gene>
<evidence type="ECO:0000256" key="5">
    <source>
        <dbReference type="ARBA" id="ARBA00022801"/>
    </source>
</evidence>
<keyword evidence="6" id="KW-0347">Helicase</keyword>
<comment type="similarity">
    <text evidence="1">Belongs to the helicase family. DnaB subfamily.</text>
</comment>
<evidence type="ECO:0000313" key="15">
    <source>
        <dbReference type="Proteomes" id="UP000076088"/>
    </source>
</evidence>
<evidence type="ECO:0000256" key="6">
    <source>
        <dbReference type="ARBA" id="ARBA00022806"/>
    </source>
</evidence>
<evidence type="ECO:0000256" key="11">
    <source>
        <dbReference type="ARBA" id="ARBA00048954"/>
    </source>
</evidence>
<keyword evidence="2" id="KW-0639">Primosome</keyword>
<protein>
    <recommendedName>
        <fullName evidence="10">DNA 5'-3' helicase</fullName>
        <ecNumber evidence="10">5.6.2.3</ecNumber>
    </recommendedName>
</protein>
<evidence type="ECO:0000256" key="3">
    <source>
        <dbReference type="ARBA" id="ARBA00022705"/>
    </source>
</evidence>
<dbReference type="RefSeq" id="WP_054731610.1">
    <property type="nucleotide sequence ID" value="NZ_CP009429.1"/>
</dbReference>
<evidence type="ECO:0000259" key="13">
    <source>
        <dbReference type="PROSITE" id="PS51199"/>
    </source>
</evidence>
<dbReference type="GO" id="GO:1990077">
    <property type="term" value="C:primosome complex"/>
    <property type="evidence" value="ECO:0007669"/>
    <property type="project" value="UniProtKB-KW"/>
</dbReference>
<dbReference type="EMBL" id="CP013344">
    <property type="protein sequence ID" value="AMU91594.1"/>
    <property type="molecule type" value="Genomic_DNA"/>
</dbReference>
<keyword evidence="4" id="KW-0547">Nucleotide-binding</keyword>
<name>A0AAC9AXH8_SPHMC</name>
<feature type="domain" description="SF4 helicase" evidence="13">
    <location>
        <begin position="173"/>
        <end position="477"/>
    </location>
</feature>
<dbReference type="InterPro" id="IPR007694">
    <property type="entry name" value="DNA_helicase_DnaB-like_C"/>
</dbReference>
<dbReference type="InterPro" id="IPR016136">
    <property type="entry name" value="DNA_helicase_N/primase_C"/>
</dbReference>